<reference evidence="2 3" key="3">
    <citation type="journal article" name="Genome Announc.">
        <title>Improved Draft Genome Sequence of Clostridium pasteurianum Strain ATCC 6013 (DSM 525) Using a Hybrid Next-Generation Sequencing Approach.</title>
        <authorList>
            <person name="Pyne M.E."/>
            <person name="Utturkar S."/>
            <person name="Brown S.D."/>
            <person name="Moo-Young M."/>
            <person name="Chung D.A."/>
            <person name="Chou C.P."/>
        </authorList>
    </citation>
    <scope>NUCLEOTIDE SEQUENCE [LARGE SCALE GENOMIC DNA]</scope>
    <source>
        <strain evidence="2 3">ATCC 6013</strain>
    </source>
</reference>
<sequence length="32" mass="3744">MDCLYVNYDLTKLIDSKPLSICIIFKGFVVYK</sequence>
<name>A0A0H3J318_CLOPA</name>
<gene>
    <name evidence="1" type="ORF">CLPA_c22510</name>
    <name evidence="2" type="ORF">CP6013_00928</name>
</gene>
<dbReference type="Proteomes" id="UP000028042">
    <property type="component" value="Unassembled WGS sequence"/>
</dbReference>
<reference evidence="2" key="2">
    <citation type="submission" date="2015-10" db="EMBL/GenBank/DDBJ databases">
        <title>Improved Draft Genome Sequence of Clostridium pasteurianum Strain ATCC 6013 (DSM 525) Using a Hybrid Next-Generation Sequencing Approach.</title>
        <authorList>
            <person name="Pyne M.E."/>
            <person name="Utturkar S.M."/>
            <person name="Brown S.D."/>
            <person name="Moo-Young M."/>
            <person name="Chung D.A."/>
            <person name="Chou P.C."/>
        </authorList>
    </citation>
    <scope>NUCLEOTIDE SEQUENCE</scope>
    <source>
        <strain evidence="2">ATCC 6013</strain>
    </source>
</reference>
<dbReference type="KEGG" id="cpae:CPAST_c22510"/>
<evidence type="ECO:0000313" key="2">
    <source>
        <dbReference type="EMBL" id="KRU11681.1"/>
    </source>
</evidence>
<proteinExistence type="predicted"/>
<organism evidence="1 4">
    <name type="scientific">Clostridium pasteurianum DSM 525 = ATCC 6013</name>
    <dbReference type="NCBI Taxonomy" id="1262449"/>
    <lineage>
        <taxon>Bacteria</taxon>
        <taxon>Bacillati</taxon>
        <taxon>Bacillota</taxon>
        <taxon>Clostridia</taxon>
        <taxon>Eubacteriales</taxon>
        <taxon>Clostridiaceae</taxon>
        <taxon>Clostridium</taxon>
    </lineage>
</organism>
<dbReference type="KEGG" id="cpat:CLPA_c22510"/>
<reference evidence="1 4" key="1">
    <citation type="journal article" date="2015" name="Genome Announc.">
        <title>Complete Genome Sequence of the Nitrogen-Fixing and Solvent-Producing Clostridium pasteurianum DSM 525.</title>
        <authorList>
            <person name="Poehlein A."/>
            <person name="Grosse-Honebrink A."/>
            <person name="Zhang Y."/>
            <person name="Minton N.P."/>
            <person name="Daniel R."/>
        </authorList>
    </citation>
    <scope>NUCLEOTIDE SEQUENCE [LARGE SCALE GENOMIC DNA]</scope>
    <source>
        <strain evidence="1">DSM 525</strain>
        <strain evidence="4">DSM 525 / ATCC 6013</strain>
    </source>
</reference>
<keyword evidence="4" id="KW-1185">Reference proteome</keyword>
<dbReference type="Proteomes" id="UP000030905">
    <property type="component" value="Chromosome"/>
</dbReference>
<protein>
    <submittedName>
        <fullName evidence="1">Uncharacterized protein</fullName>
    </submittedName>
</protein>
<dbReference type="EMBL" id="JPGY02000001">
    <property type="protein sequence ID" value="KRU11681.1"/>
    <property type="molecule type" value="Genomic_DNA"/>
</dbReference>
<dbReference type="EMBL" id="CP009268">
    <property type="protein sequence ID" value="AJA52309.1"/>
    <property type="molecule type" value="Genomic_DNA"/>
</dbReference>
<dbReference type="AlphaFoldDB" id="A0A0H3J318"/>
<evidence type="ECO:0000313" key="4">
    <source>
        <dbReference type="Proteomes" id="UP000030905"/>
    </source>
</evidence>
<evidence type="ECO:0000313" key="1">
    <source>
        <dbReference type="EMBL" id="AJA52309.1"/>
    </source>
</evidence>
<evidence type="ECO:0000313" key="3">
    <source>
        <dbReference type="Proteomes" id="UP000028042"/>
    </source>
</evidence>
<accession>A0A0H3J318</accession>